<dbReference type="EC" id="6.3.5.4" evidence="3"/>
<dbReference type="Pfam" id="PF00733">
    <property type="entry name" value="Asn_synthase"/>
    <property type="match status" value="1"/>
</dbReference>
<keyword evidence="8" id="KW-0061">Asparagine biosynthesis</keyword>
<evidence type="ECO:0000256" key="2">
    <source>
        <dbReference type="ARBA" id="ARBA00005752"/>
    </source>
</evidence>
<dbReference type="GO" id="GO:0005524">
    <property type="term" value="F:ATP binding"/>
    <property type="evidence" value="ECO:0007669"/>
    <property type="project" value="UniProtKB-KW"/>
</dbReference>
<dbReference type="NCBIfam" id="TIGR01536">
    <property type="entry name" value="asn_synth_AEB"/>
    <property type="match status" value="1"/>
</dbReference>
<keyword evidence="8" id="KW-0028">Amino-acid biosynthesis</keyword>
<evidence type="ECO:0000256" key="4">
    <source>
        <dbReference type="ARBA" id="ARBA00022741"/>
    </source>
</evidence>
<dbReference type="GO" id="GO:0004066">
    <property type="term" value="F:asparagine synthase (glutamine-hydrolyzing) activity"/>
    <property type="evidence" value="ECO:0007669"/>
    <property type="project" value="UniProtKB-EC"/>
</dbReference>
<feature type="binding site" evidence="9">
    <location>
        <position position="263"/>
    </location>
    <ligand>
        <name>ATP</name>
        <dbReference type="ChEBI" id="CHEBI:30616"/>
    </ligand>
</feature>
<dbReference type="PANTHER" id="PTHR43284:SF1">
    <property type="entry name" value="ASPARAGINE SYNTHETASE"/>
    <property type="match status" value="1"/>
</dbReference>
<evidence type="ECO:0000256" key="3">
    <source>
        <dbReference type="ARBA" id="ARBA00012737"/>
    </source>
</evidence>
<dbReference type="SUPFAM" id="SSF52402">
    <property type="entry name" value="Adenine nucleotide alpha hydrolases-like"/>
    <property type="match status" value="1"/>
</dbReference>
<keyword evidence="5 9" id="KW-0067">ATP-binding</keyword>
<dbReference type="PANTHER" id="PTHR43284">
    <property type="entry name" value="ASPARAGINE SYNTHETASE (GLUTAMINE-HYDROLYZING)"/>
    <property type="match status" value="1"/>
</dbReference>
<feature type="binding site" evidence="9">
    <location>
        <position position="103"/>
    </location>
    <ligand>
        <name>L-glutamine</name>
        <dbReference type="ChEBI" id="CHEBI:58359"/>
    </ligand>
</feature>
<keyword evidence="12" id="KW-0436">Ligase</keyword>
<gene>
    <name evidence="12" type="primary">asnB</name>
    <name evidence="12" type="ORF">VZ068_00345</name>
</gene>
<evidence type="ECO:0000256" key="1">
    <source>
        <dbReference type="ARBA" id="ARBA00005187"/>
    </source>
</evidence>
<feature type="site" description="Important for beta-aspartyl-AMP intermediate formation" evidence="10">
    <location>
        <position position="375"/>
    </location>
</feature>
<dbReference type="Gene3D" id="3.60.20.10">
    <property type="entry name" value="Glutamine Phosphoribosylpyrophosphate, subunit 1, domain 1"/>
    <property type="match status" value="1"/>
</dbReference>
<dbReference type="EMBL" id="CP144460">
    <property type="protein sequence ID" value="XBS38029.1"/>
    <property type="molecule type" value="Genomic_DNA"/>
</dbReference>
<dbReference type="SUPFAM" id="SSF56235">
    <property type="entry name" value="N-terminal nucleophile aminohydrolases (Ntn hydrolases)"/>
    <property type="match status" value="1"/>
</dbReference>
<comment type="pathway">
    <text evidence="1">Amino-acid biosynthesis; L-asparagine biosynthesis; L-asparagine from L-aspartate (L-Gln route): step 1/1.</text>
</comment>
<dbReference type="InterPro" id="IPR051786">
    <property type="entry name" value="ASN_synthetase/amidase"/>
</dbReference>
<evidence type="ECO:0000256" key="5">
    <source>
        <dbReference type="ARBA" id="ARBA00022840"/>
    </source>
</evidence>
<evidence type="ECO:0000256" key="7">
    <source>
        <dbReference type="ARBA" id="ARBA00048741"/>
    </source>
</evidence>
<evidence type="ECO:0000256" key="8">
    <source>
        <dbReference type="PIRSR" id="PIRSR001589-1"/>
    </source>
</evidence>
<evidence type="ECO:0000256" key="10">
    <source>
        <dbReference type="PIRSR" id="PIRSR001589-3"/>
    </source>
</evidence>
<evidence type="ECO:0000259" key="11">
    <source>
        <dbReference type="PROSITE" id="PS51278"/>
    </source>
</evidence>
<comment type="similarity">
    <text evidence="2">Belongs to the asparagine synthetase family.</text>
</comment>
<comment type="catalytic activity">
    <reaction evidence="7">
        <text>L-aspartate + L-glutamine + ATP + H2O = L-asparagine + L-glutamate + AMP + diphosphate + H(+)</text>
        <dbReference type="Rhea" id="RHEA:12228"/>
        <dbReference type="ChEBI" id="CHEBI:15377"/>
        <dbReference type="ChEBI" id="CHEBI:15378"/>
        <dbReference type="ChEBI" id="CHEBI:29985"/>
        <dbReference type="ChEBI" id="CHEBI:29991"/>
        <dbReference type="ChEBI" id="CHEBI:30616"/>
        <dbReference type="ChEBI" id="CHEBI:33019"/>
        <dbReference type="ChEBI" id="CHEBI:58048"/>
        <dbReference type="ChEBI" id="CHEBI:58359"/>
        <dbReference type="ChEBI" id="CHEBI:456215"/>
        <dbReference type="EC" id="6.3.5.4"/>
    </reaction>
</comment>
<dbReference type="InterPro" id="IPR001962">
    <property type="entry name" value="Asn_synthase"/>
</dbReference>
<dbReference type="GO" id="GO:0006529">
    <property type="term" value="P:asparagine biosynthetic process"/>
    <property type="evidence" value="ECO:0007669"/>
    <property type="project" value="UniProtKB-KW"/>
</dbReference>
<dbReference type="CDD" id="cd00712">
    <property type="entry name" value="AsnB"/>
    <property type="match status" value="1"/>
</dbReference>
<feature type="active site" description="For GATase activity" evidence="8">
    <location>
        <position position="2"/>
    </location>
</feature>
<dbReference type="InterPro" id="IPR014729">
    <property type="entry name" value="Rossmann-like_a/b/a_fold"/>
</dbReference>
<dbReference type="InterPro" id="IPR033738">
    <property type="entry name" value="AsnB_N"/>
</dbReference>
<dbReference type="InterPro" id="IPR017932">
    <property type="entry name" value="GATase_2_dom"/>
</dbReference>
<evidence type="ECO:0000256" key="6">
    <source>
        <dbReference type="ARBA" id="ARBA00022962"/>
    </source>
</evidence>
<dbReference type="Gene3D" id="3.40.50.620">
    <property type="entry name" value="HUPs"/>
    <property type="match status" value="1"/>
</dbReference>
<dbReference type="PROSITE" id="PS51278">
    <property type="entry name" value="GATASE_TYPE_2"/>
    <property type="match status" value="1"/>
</dbReference>
<evidence type="ECO:0000256" key="9">
    <source>
        <dbReference type="PIRSR" id="PIRSR001589-2"/>
    </source>
</evidence>
<sequence>MCGIVALRSFVAETPLQARAERALDALSRRGPDAQGLLCLEQPVPTALGHRRLAILDLTDAATQPMRCTETGNTVVFNGEIYNFLELRRELEALGHRFRTDSDTEVILHGWRAWGEDLFPRCNGMWALVLLDQASGDLIYCRDRMGVKPLYLHHDGRQLVLASEIRAIAACLGGYPPPNPAAVFDFLVTGLSDHTGETFYAGIRAVPPGWLYRVSPAGHSRRTPYHQWPLPGTVAPLDAAATSALLEDATRLRLRSDAPTVSLLSGGLDSSILTTLSVQAGALPRTCFAGAFTYGYHDTEQAGFDETDAAAALMRSLGQSERHFLHRVHAIPDEEELLALVEAQEEPFCTPSILASFRMYRAIRAAGYKVVLNGEGADELFGGYVRLYLALSARSALHQARLPTAIGLLSTGAVDPRLLLNRLAWDLPVGPLGALLRRHRPSVACMSSALWHDQAARLRLLQVDRRADVQTRLRSDVLSTNLPMVLRMTDRNSMSAGVEVRAPFLDYRVVERALSTPAQQRMGDYHGKAMLRHAFADRLPARVTTQRKSTGFGHAEQFLVDRMPLQQALATLPAGVNALLDVARLRRELASGRSHSTLWFAVSVALWYRSVYA</sequence>
<organism evidence="12">
    <name type="scientific">Xanthomonas sp. 10-10</name>
    <dbReference type="NCBI Taxonomy" id="3115848"/>
    <lineage>
        <taxon>Bacteria</taxon>
        <taxon>Pseudomonadati</taxon>
        <taxon>Pseudomonadota</taxon>
        <taxon>Gammaproteobacteria</taxon>
        <taxon>Lysobacterales</taxon>
        <taxon>Lysobacteraceae</taxon>
        <taxon>Xanthomonas</taxon>
    </lineage>
</organism>
<keyword evidence="6 8" id="KW-0315">Glutamine amidotransferase</keyword>
<dbReference type="InterPro" id="IPR006426">
    <property type="entry name" value="Asn_synth_AEB"/>
</dbReference>
<proteinExistence type="inferred from homology"/>
<dbReference type="CDD" id="cd01991">
    <property type="entry name" value="Asn_synthase_B_C"/>
    <property type="match status" value="1"/>
</dbReference>
<feature type="domain" description="Glutamine amidotransferase type-2" evidence="11">
    <location>
        <begin position="2"/>
        <end position="217"/>
    </location>
</feature>
<accession>A0AAU7P8M7</accession>
<dbReference type="PIRSF" id="PIRSF001589">
    <property type="entry name" value="Asn_synthetase_glu-h"/>
    <property type="match status" value="1"/>
</dbReference>
<name>A0AAU7P8M7_9XANT</name>
<keyword evidence="4 9" id="KW-0547">Nucleotide-binding</keyword>
<dbReference type="RefSeq" id="WP_349656515.1">
    <property type="nucleotide sequence ID" value="NZ_CP144460.1"/>
</dbReference>
<protein>
    <recommendedName>
        <fullName evidence="3">asparagine synthase (glutamine-hydrolyzing)</fullName>
        <ecNumber evidence="3">6.3.5.4</ecNumber>
    </recommendedName>
</protein>
<dbReference type="AlphaFoldDB" id="A0AAU7P8M7"/>
<dbReference type="Pfam" id="PF13537">
    <property type="entry name" value="GATase_7"/>
    <property type="match status" value="1"/>
</dbReference>
<dbReference type="GO" id="GO:0005829">
    <property type="term" value="C:cytosol"/>
    <property type="evidence" value="ECO:0007669"/>
    <property type="project" value="TreeGrafter"/>
</dbReference>
<evidence type="ECO:0000313" key="12">
    <source>
        <dbReference type="EMBL" id="XBS38029.1"/>
    </source>
</evidence>
<reference evidence="12" key="1">
    <citation type="submission" date="2024-02" db="EMBL/GenBank/DDBJ databases">
        <title>Complete genome sequence of Xanthomonas sp. 10-10.</title>
        <authorList>
            <person name="Biessy A."/>
            <person name="Ciotola M."/>
            <person name="Cadieux M."/>
            <person name="Soufiane B."/>
            <person name="Laforest M."/>
            <person name="Filion M."/>
        </authorList>
    </citation>
    <scope>NUCLEOTIDE SEQUENCE</scope>
    <source>
        <strain evidence="12">10-10</strain>
    </source>
</reference>
<dbReference type="InterPro" id="IPR029055">
    <property type="entry name" value="Ntn_hydrolases_N"/>
</dbReference>